<evidence type="ECO:0000313" key="2">
    <source>
        <dbReference type="EMBL" id="MBR7838330.1"/>
    </source>
</evidence>
<feature type="transmembrane region" description="Helical" evidence="1">
    <location>
        <begin position="91"/>
        <end position="124"/>
    </location>
</feature>
<dbReference type="EMBL" id="JAGSOG010000279">
    <property type="protein sequence ID" value="MBR7838330.1"/>
    <property type="molecule type" value="Genomic_DNA"/>
</dbReference>
<accession>A0A941EV64</accession>
<reference evidence="2" key="1">
    <citation type="submission" date="2021-04" db="EMBL/GenBank/DDBJ databases">
        <title>Genome based classification of Actinospica acidithermotolerans sp. nov., an actinobacterium isolated from an Indonesian hot spring.</title>
        <authorList>
            <person name="Kusuma A.B."/>
            <person name="Putra K.E."/>
            <person name="Nafisah S."/>
            <person name="Loh J."/>
            <person name="Nouioui I."/>
            <person name="Goodfellow M."/>
        </authorList>
    </citation>
    <scope>NUCLEOTIDE SEQUENCE</scope>
    <source>
        <strain evidence="2">CSCA 57</strain>
    </source>
</reference>
<evidence type="ECO:0000313" key="3">
    <source>
        <dbReference type="Proteomes" id="UP000675781"/>
    </source>
</evidence>
<gene>
    <name evidence="2" type="ORF">KDL01_33985</name>
</gene>
<proteinExistence type="predicted"/>
<keyword evidence="1" id="KW-0812">Transmembrane</keyword>
<organism evidence="2 3">
    <name type="scientific">Actinospica durhamensis</name>
    <dbReference type="NCBI Taxonomy" id="1508375"/>
    <lineage>
        <taxon>Bacteria</taxon>
        <taxon>Bacillati</taxon>
        <taxon>Actinomycetota</taxon>
        <taxon>Actinomycetes</taxon>
        <taxon>Catenulisporales</taxon>
        <taxon>Actinospicaceae</taxon>
        <taxon>Actinospica</taxon>
    </lineage>
</organism>
<protein>
    <submittedName>
        <fullName evidence="2">Uncharacterized protein</fullName>
    </submittedName>
</protein>
<name>A0A941EV64_9ACTN</name>
<feature type="transmembrane region" description="Helical" evidence="1">
    <location>
        <begin position="168"/>
        <end position="187"/>
    </location>
</feature>
<feature type="transmembrane region" description="Helical" evidence="1">
    <location>
        <begin position="51"/>
        <end position="70"/>
    </location>
</feature>
<keyword evidence="1" id="KW-0472">Membrane</keyword>
<dbReference type="Proteomes" id="UP000675781">
    <property type="component" value="Unassembled WGS sequence"/>
</dbReference>
<keyword evidence="3" id="KW-1185">Reference proteome</keyword>
<comment type="caution">
    <text evidence="2">The sequence shown here is derived from an EMBL/GenBank/DDBJ whole genome shotgun (WGS) entry which is preliminary data.</text>
</comment>
<dbReference type="RefSeq" id="WP_212532788.1">
    <property type="nucleotide sequence ID" value="NZ_JAGSOG010000279.1"/>
</dbReference>
<sequence length="236" mass="23675">MTRRSTFGVAGLGVFGSALVTLPAARAAVTSGDPQAQVGWVVGGGAAGTVLPGTAAVLAAAWLGAGLVAEDYRHGLGLSTYARLPRRGAGLLGKIVVAACIGLALAVVTRVAAFLTALGGFALAHTTAATGSVTPSYVMILPSIPELFFAMLGGVVGVLCAPLVRLRLLAVGATWGLCAAIAAVTPYSKSPYTQHVARLFARIGLPVAPSAVALPELALIGLAMAAIIVVRRRSID</sequence>
<feature type="transmembrane region" description="Helical" evidence="1">
    <location>
        <begin position="136"/>
        <end position="161"/>
    </location>
</feature>
<evidence type="ECO:0000256" key="1">
    <source>
        <dbReference type="SAM" id="Phobius"/>
    </source>
</evidence>
<keyword evidence="1" id="KW-1133">Transmembrane helix</keyword>
<dbReference type="AlphaFoldDB" id="A0A941EV64"/>
<feature type="transmembrane region" description="Helical" evidence="1">
    <location>
        <begin position="207"/>
        <end position="230"/>
    </location>
</feature>